<dbReference type="PANTHER" id="PTHR30292">
    <property type="entry name" value="UNCHARACTERIZED PROTEIN YBGL-RELATED"/>
    <property type="match status" value="1"/>
</dbReference>
<protein>
    <recommendedName>
        <fullName evidence="1">5-oxoprolinase subunit A</fullName>
        <shortName evidence="1">5-OPase subunit A</shortName>
        <ecNumber evidence="1">3.5.2.9</ecNumber>
    </recommendedName>
    <alternativeName>
        <fullName evidence="1">5-oxoprolinase (ATP-hydrolyzing) subunit A</fullName>
    </alternativeName>
</protein>
<dbReference type="InterPro" id="IPR005501">
    <property type="entry name" value="LamB/YcsF/PxpA-like"/>
</dbReference>
<dbReference type="NCBIfam" id="NF003814">
    <property type="entry name" value="PRK05406.1-3"/>
    <property type="match status" value="1"/>
</dbReference>
<comment type="catalytic activity">
    <reaction evidence="1">
        <text>5-oxo-L-proline + ATP + 2 H2O = L-glutamate + ADP + phosphate + H(+)</text>
        <dbReference type="Rhea" id="RHEA:10348"/>
        <dbReference type="ChEBI" id="CHEBI:15377"/>
        <dbReference type="ChEBI" id="CHEBI:15378"/>
        <dbReference type="ChEBI" id="CHEBI:29985"/>
        <dbReference type="ChEBI" id="CHEBI:30616"/>
        <dbReference type="ChEBI" id="CHEBI:43474"/>
        <dbReference type="ChEBI" id="CHEBI:58402"/>
        <dbReference type="ChEBI" id="CHEBI:456216"/>
        <dbReference type="EC" id="3.5.2.9"/>
    </reaction>
</comment>
<comment type="function">
    <text evidence="1">Catalyzes the cleavage of 5-oxoproline to form L-glutamate coupled to the hydrolysis of ATP to ADP and inorganic phosphate.</text>
</comment>
<keyword evidence="3" id="KW-1185">Reference proteome</keyword>
<dbReference type="EC" id="3.5.2.9" evidence="1"/>
<evidence type="ECO:0000313" key="3">
    <source>
        <dbReference type="Proteomes" id="UP001434337"/>
    </source>
</evidence>
<dbReference type="SUPFAM" id="SSF88713">
    <property type="entry name" value="Glycoside hydrolase/deacetylase"/>
    <property type="match status" value="1"/>
</dbReference>
<dbReference type="Proteomes" id="UP001434337">
    <property type="component" value="Chromosome"/>
</dbReference>
<organism evidence="2 3">
    <name type="scientific">Propioniciclava soli</name>
    <dbReference type="NCBI Taxonomy" id="2775081"/>
    <lineage>
        <taxon>Bacteria</taxon>
        <taxon>Bacillati</taxon>
        <taxon>Actinomycetota</taxon>
        <taxon>Actinomycetes</taxon>
        <taxon>Propionibacteriales</taxon>
        <taxon>Propionibacteriaceae</taxon>
        <taxon>Propioniciclava</taxon>
    </lineage>
</organism>
<evidence type="ECO:0000313" key="2">
    <source>
        <dbReference type="EMBL" id="WZW99971.1"/>
    </source>
</evidence>
<accession>A0ABZ3CD20</accession>
<dbReference type="Gene3D" id="3.20.20.370">
    <property type="entry name" value="Glycoside hydrolase/deacetylase"/>
    <property type="match status" value="1"/>
</dbReference>
<dbReference type="InterPro" id="IPR011330">
    <property type="entry name" value="Glyco_hydro/deAcase_b/a-brl"/>
</dbReference>
<keyword evidence="1" id="KW-0067">ATP-binding</keyword>
<dbReference type="Pfam" id="PF03746">
    <property type="entry name" value="LamB_YcsF"/>
    <property type="match status" value="1"/>
</dbReference>
<keyword evidence="1" id="KW-0547">Nucleotide-binding</keyword>
<comment type="similarity">
    <text evidence="1">Belongs to the LamB/PxpA family.</text>
</comment>
<dbReference type="HAMAP" id="MF_00691">
    <property type="entry name" value="PxpA"/>
    <property type="match status" value="1"/>
</dbReference>
<proteinExistence type="inferred from homology"/>
<dbReference type="RefSeq" id="WP_232548107.1">
    <property type="nucleotide sequence ID" value="NZ_CP115965.1"/>
</dbReference>
<gene>
    <name evidence="1" type="primary">pxpA</name>
    <name evidence="2" type="ORF">PCC79_07240</name>
</gene>
<dbReference type="CDD" id="cd10787">
    <property type="entry name" value="LamB_YcsF_like"/>
    <property type="match status" value="1"/>
</dbReference>
<dbReference type="NCBIfam" id="NF003816">
    <property type="entry name" value="PRK05406.1-5"/>
    <property type="match status" value="1"/>
</dbReference>
<sequence length="251" mass="25696">MRVDLNADSGESFSSWAMGDDAAMMALVSSASVACGFHAGDPSVMRATAALAARHGVTVGAHVAYRDLANFGRVFVDVAPGDLVNAVIYQFGALDALARAAGTHLAYCKPHGALYNAIVHHEVHAEAVAVALAEVRPGLPVLCLPNSAIARAAEAHGLRPVFEAFADRAYTPTGTLVSRREPGSVLHDPAAIAGRVVQMVTQGTVEAIDGSLVSLAPESVCVHGDTPGAVAIARAVRSALDDAGVQVAAFA</sequence>
<dbReference type="PANTHER" id="PTHR30292:SF0">
    <property type="entry name" value="5-OXOPROLINASE SUBUNIT A"/>
    <property type="match status" value="1"/>
</dbReference>
<evidence type="ECO:0000256" key="1">
    <source>
        <dbReference type="HAMAP-Rule" id="MF_00691"/>
    </source>
</evidence>
<comment type="subunit">
    <text evidence="1">Forms a complex composed of PxpA, PxpB and PxpC.</text>
</comment>
<dbReference type="EMBL" id="CP115965">
    <property type="protein sequence ID" value="WZW99971.1"/>
    <property type="molecule type" value="Genomic_DNA"/>
</dbReference>
<name>A0ABZ3CD20_9ACTN</name>
<dbReference type="PROSITE" id="PS51257">
    <property type="entry name" value="PROKAR_LIPOPROTEIN"/>
    <property type="match status" value="1"/>
</dbReference>
<keyword evidence="1" id="KW-0378">Hydrolase</keyword>
<reference evidence="2 3" key="1">
    <citation type="journal article" date="2023" name="Environ Microbiome">
        <title>A coral-associated actinobacterium mitigates coral bleaching under heat stress.</title>
        <authorList>
            <person name="Li J."/>
            <person name="Zou Y."/>
            <person name="Li Q."/>
            <person name="Zhang J."/>
            <person name="Bourne D.G."/>
            <person name="Lyu Y."/>
            <person name="Liu C."/>
            <person name="Zhang S."/>
        </authorList>
    </citation>
    <scope>NUCLEOTIDE SEQUENCE [LARGE SCALE GENOMIC DNA]</scope>
    <source>
        <strain evidence="2 3">SCSIO 13291</strain>
    </source>
</reference>